<feature type="repeat" description="PPR" evidence="3">
    <location>
        <begin position="139"/>
        <end position="169"/>
    </location>
</feature>
<dbReference type="SUPFAM" id="SSF48452">
    <property type="entry name" value="TPR-like"/>
    <property type="match status" value="1"/>
</dbReference>
<feature type="repeat" description="PPR" evidence="3">
    <location>
        <begin position="294"/>
        <end position="328"/>
    </location>
</feature>
<gene>
    <name evidence="5" type="ORF">POPTR_013G005400</name>
</gene>
<evidence type="ECO:0000313" key="6">
    <source>
        <dbReference type="Proteomes" id="UP000006729"/>
    </source>
</evidence>
<dbReference type="FunFam" id="1.25.40.10:FF:000366">
    <property type="entry name" value="Pentatricopeptide (PPR) repeat-containing protein"/>
    <property type="match status" value="1"/>
</dbReference>
<feature type="repeat" description="PPR" evidence="3">
    <location>
        <begin position="430"/>
        <end position="460"/>
    </location>
</feature>
<protein>
    <recommendedName>
        <fullName evidence="4">DYW domain-containing protein</fullName>
    </recommendedName>
</protein>
<dbReference type="SMR" id="A0A2K1XYU3"/>
<evidence type="ECO:0000259" key="4">
    <source>
        <dbReference type="Pfam" id="PF14432"/>
    </source>
</evidence>
<dbReference type="FunFam" id="1.25.40.10:FF:000125">
    <property type="entry name" value="Pentatricopeptide repeat-containing protein"/>
    <property type="match status" value="2"/>
</dbReference>
<dbReference type="PANTHER" id="PTHR47926:SF373">
    <property type="entry name" value="TETRATRICOPEPTIDE-LIKE HELICAL DOMAIN SUPERFAMILY, DYW DOMAIN-CONTAINING PROTEIN"/>
    <property type="match status" value="1"/>
</dbReference>
<comment type="similarity">
    <text evidence="1">Belongs to the PPR family. PCMP-H subfamily.</text>
</comment>
<dbReference type="Pfam" id="PF14432">
    <property type="entry name" value="DYW_deaminase"/>
    <property type="match status" value="1"/>
</dbReference>
<dbReference type="Gramene" id="Potri.013G005400.3.v4.1">
    <property type="protein sequence ID" value="Potri.013G005400.3.v4.1"/>
    <property type="gene ID" value="Potri.013G005400.v4.1"/>
</dbReference>
<feature type="repeat" description="PPR" evidence="3">
    <location>
        <begin position="170"/>
        <end position="204"/>
    </location>
</feature>
<dbReference type="Pfam" id="PF13041">
    <property type="entry name" value="PPR_2"/>
    <property type="match status" value="1"/>
</dbReference>
<feature type="repeat" description="PPR" evidence="3">
    <location>
        <begin position="77"/>
        <end position="111"/>
    </location>
</feature>
<dbReference type="InterPro" id="IPR002885">
    <property type="entry name" value="PPR_rpt"/>
</dbReference>
<reference evidence="5 6" key="1">
    <citation type="journal article" date="2006" name="Science">
        <title>The genome of black cottonwood, Populus trichocarpa (Torr. &amp; Gray).</title>
        <authorList>
            <person name="Tuskan G.A."/>
            <person name="Difazio S."/>
            <person name="Jansson S."/>
            <person name="Bohlmann J."/>
            <person name="Grigoriev I."/>
            <person name="Hellsten U."/>
            <person name="Putnam N."/>
            <person name="Ralph S."/>
            <person name="Rombauts S."/>
            <person name="Salamov A."/>
            <person name="Schein J."/>
            <person name="Sterck L."/>
            <person name="Aerts A."/>
            <person name="Bhalerao R.R."/>
            <person name="Bhalerao R.P."/>
            <person name="Blaudez D."/>
            <person name="Boerjan W."/>
            <person name="Brun A."/>
            <person name="Brunner A."/>
            <person name="Busov V."/>
            <person name="Campbell M."/>
            <person name="Carlson J."/>
            <person name="Chalot M."/>
            <person name="Chapman J."/>
            <person name="Chen G.L."/>
            <person name="Cooper D."/>
            <person name="Coutinho P.M."/>
            <person name="Couturier J."/>
            <person name="Covert S."/>
            <person name="Cronk Q."/>
            <person name="Cunningham R."/>
            <person name="Davis J."/>
            <person name="Degroeve S."/>
            <person name="Dejardin A."/>
            <person name="Depamphilis C."/>
            <person name="Detter J."/>
            <person name="Dirks B."/>
            <person name="Dubchak I."/>
            <person name="Duplessis S."/>
            <person name="Ehlting J."/>
            <person name="Ellis B."/>
            <person name="Gendler K."/>
            <person name="Goodstein D."/>
            <person name="Gribskov M."/>
            <person name="Grimwood J."/>
            <person name="Groover A."/>
            <person name="Gunter L."/>
            <person name="Hamberger B."/>
            <person name="Heinze B."/>
            <person name="Helariutta Y."/>
            <person name="Henrissat B."/>
            <person name="Holligan D."/>
            <person name="Holt R."/>
            <person name="Huang W."/>
            <person name="Islam-Faridi N."/>
            <person name="Jones S."/>
            <person name="Jones-Rhoades M."/>
            <person name="Jorgensen R."/>
            <person name="Joshi C."/>
            <person name="Kangasjarvi J."/>
            <person name="Karlsson J."/>
            <person name="Kelleher C."/>
            <person name="Kirkpatrick R."/>
            <person name="Kirst M."/>
            <person name="Kohler A."/>
            <person name="Kalluri U."/>
            <person name="Larimer F."/>
            <person name="Leebens-Mack J."/>
            <person name="Leple J.C."/>
            <person name="Locascio P."/>
            <person name="Lou Y."/>
            <person name="Lucas S."/>
            <person name="Martin F."/>
            <person name="Montanini B."/>
            <person name="Napoli C."/>
            <person name="Nelson D.R."/>
            <person name="Nelson C."/>
            <person name="Nieminen K."/>
            <person name="Nilsson O."/>
            <person name="Pereda V."/>
            <person name="Peter G."/>
            <person name="Philippe R."/>
            <person name="Pilate G."/>
            <person name="Poliakov A."/>
            <person name="Razumovskaya J."/>
            <person name="Richardson P."/>
            <person name="Rinaldi C."/>
            <person name="Ritland K."/>
            <person name="Rouze P."/>
            <person name="Ryaboy D."/>
            <person name="Schmutz J."/>
            <person name="Schrader J."/>
            <person name="Segerman B."/>
            <person name="Shin H."/>
            <person name="Siddiqui A."/>
            <person name="Sterky F."/>
            <person name="Terry A."/>
            <person name="Tsai C.J."/>
            <person name="Uberbacher E."/>
            <person name="Unneberg P."/>
            <person name="Vahala J."/>
            <person name="Wall K."/>
            <person name="Wessler S."/>
            <person name="Yang G."/>
            <person name="Yin T."/>
            <person name="Douglas C."/>
            <person name="Marra M."/>
            <person name="Sandberg G."/>
            <person name="Van de Peer Y."/>
            <person name="Rokhsar D."/>
        </authorList>
    </citation>
    <scope>NUCLEOTIDE SEQUENCE [LARGE SCALE GENOMIC DNA]</scope>
    <source>
        <strain evidence="6">cv. Nisqually</strain>
        <strain evidence="5">Nisqually-1</strain>
    </source>
</reference>
<dbReference type="InterPro" id="IPR046960">
    <property type="entry name" value="PPR_At4g14850-like_plant"/>
</dbReference>
<name>A0A2K1XYU3_POPTR</name>
<evidence type="ECO:0000256" key="2">
    <source>
        <dbReference type="ARBA" id="ARBA00022737"/>
    </source>
</evidence>
<feature type="repeat" description="PPR" evidence="3">
    <location>
        <begin position="46"/>
        <end position="76"/>
    </location>
</feature>
<dbReference type="GO" id="GO:0008270">
    <property type="term" value="F:zinc ion binding"/>
    <property type="evidence" value="ECO:0007669"/>
    <property type="project" value="InterPro"/>
</dbReference>
<dbReference type="InterPro" id="IPR032867">
    <property type="entry name" value="DYW_dom"/>
</dbReference>
<dbReference type="GO" id="GO:0003723">
    <property type="term" value="F:RNA binding"/>
    <property type="evidence" value="ECO:0000318"/>
    <property type="project" value="GO_Central"/>
</dbReference>
<dbReference type="Pfam" id="PF20431">
    <property type="entry name" value="E_motif"/>
    <property type="match status" value="1"/>
</dbReference>
<dbReference type="AlphaFoldDB" id="A0A2K1XYU3"/>
<dbReference type="NCBIfam" id="TIGR00756">
    <property type="entry name" value="PPR"/>
    <property type="match status" value="9"/>
</dbReference>
<feature type="domain" description="DYW" evidence="4">
    <location>
        <begin position="611"/>
        <end position="703"/>
    </location>
</feature>
<dbReference type="GO" id="GO:0048731">
    <property type="term" value="P:system development"/>
    <property type="evidence" value="ECO:0007669"/>
    <property type="project" value="UniProtKB-ARBA"/>
</dbReference>
<accession>A0A2K1XYU3</accession>
<dbReference type="EMBL" id="CM009302">
    <property type="protein sequence ID" value="PNT05953.1"/>
    <property type="molecule type" value="Genomic_DNA"/>
</dbReference>
<dbReference type="InParanoid" id="A0A2K1XYU3"/>
<dbReference type="FunFam" id="1.25.40.10:FF:001506">
    <property type="entry name" value="Os03g0317100 protein"/>
    <property type="match status" value="1"/>
</dbReference>
<organism evidence="5 6">
    <name type="scientific">Populus trichocarpa</name>
    <name type="common">Western balsam poplar</name>
    <name type="synonym">Populus balsamifera subsp. trichocarpa</name>
    <dbReference type="NCBI Taxonomy" id="3694"/>
    <lineage>
        <taxon>Eukaryota</taxon>
        <taxon>Viridiplantae</taxon>
        <taxon>Streptophyta</taxon>
        <taxon>Embryophyta</taxon>
        <taxon>Tracheophyta</taxon>
        <taxon>Spermatophyta</taxon>
        <taxon>Magnoliopsida</taxon>
        <taxon>eudicotyledons</taxon>
        <taxon>Gunneridae</taxon>
        <taxon>Pentapetalae</taxon>
        <taxon>rosids</taxon>
        <taxon>fabids</taxon>
        <taxon>Malpighiales</taxon>
        <taxon>Salicaceae</taxon>
        <taxon>Saliceae</taxon>
        <taxon>Populus</taxon>
    </lineage>
</organism>
<evidence type="ECO:0000313" key="5">
    <source>
        <dbReference type="EMBL" id="PNT05953.1"/>
    </source>
</evidence>
<dbReference type="Pfam" id="PF01535">
    <property type="entry name" value="PPR"/>
    <property type="match status" value="10"/>
</dbReference>
<dbReference type="EMBL" id="CM009302">
    <property type="protein sequence ID" value="PNT05954.1"/>
    <property type="molecule type" value="Genomic_DNA"/>
</dbReference>
<feature type="repeat" description="PPR" evidence="3">
    <location>
        <begin position="232"/>
        <end position="266"/>
    </location>
</feature>
<dbReference type="OMA" id="GIFHDMR"/>
<dbReference type="PROSITE" id="PS51375">
    <property type="entry name" value="PPR"/>
    <property type="match status" value="8"/>
</dbReference>
<dbReference type="OrthoDB" id="820966at2759"/>
<evidence type="ECO:0000256" key="1">
    <source>
        <dbReference type="ARBA" id="ARBA00006643"/>
    </source>
</evidence>
<keyword evidence="2" id="KW-0677">Repeat</keyword>
<reference evidence="5" key="2">
    <citation type="submission" date="2017-07" db="EMBL/GenBank/DDBJ databases">
        <title>WGS assembly of Populus trichocarpa.</title>
        <authorList>
            <person name="Tuskan G."/>
            <person name="Difazio S."/>
            <person name="Jansson S."/>
            <person name="Bohlmann J."/>
            <person name="Grigoriev I."/>
            <person name="Hellsten U."/>
            <person name="Putnam N."/>
            <person name="Ralph S."/>
            <person name="Rombauts S."/>
            <person name="Salamov A."/>
            <person name="Schein J."/>
            <person name="Sterck L."/>
            <person name="Aerts A."/>
            <person name="Bhalerao R."/>
            <person name="Bhalerao R."/>
            <person name="Blaudez D."/>
            <person name="Boerjan W."/>
            <person name="Brun A."/>
            <person name="Brunner A."/>
            <person name="Busov V."/>
            <person name="Campbell M."/>
            <person name="Carlson J."/>
            <person name="Chalot M."/>
            <person name="Chapman J."/>
            <person name="Chen G."/>
            <person name="Cooper D."/>
            <person name="Coutinho P."/>
            <person name="Couturier J."/>
            <person name="Covert S."/>
            <person name="Cronk Q."/>
            <person name="Cunningham R."/>
            <person name="Davis J."/>
            <person name="Degroeve S."/>
            <person name="Dejardin A."/>
            <person name="Depamphilis C."/>
            <person name="Detter J."/>
            <person name="Dirks B."/>
            <person name="Dubchak I."/>
            <person name="Duplessis S."/>
            <person name="Ehlting J."/>
            <person name="Ellis B."/>
            <person name="Gendler K."/>
            <person name="Goodstein D."/>
            <person name="Gribskov M."/>
            <person name="Grimwood J."/>
            <person name="Groover A."/>
            <person name="Gunter L."/>
            <person name="Hamberger B."/>
            <person name="Heinze B."/>
            <person name="Helariutta Y."/>
            <person name="Henrissat B."/>
            <person name="Holligan D."/>
            <person name="Holt R."/>
            <person name="Huang W."/>
            <person name="Islam-Faridi N."/>
            <person name="Jones S."/>
            <person name="Jones-Rhoades M."/>
            <person name="Jorgensen R."/>
            <person name="Joshi C."/>
            <person name="Kangasjarvi J."/>
            <person name="Karlsson J."/>
            <person name="Kelleher C."/>
            <person name="Kirkpatrick R."/>
            <person name="Kirst M."/>
            <person name="Kohler A."/>
            <person name="Kalluri U."/>
            <person name="Larimer F."/>
            <person name="Leebens-Mack J."/>
            <person name="Leple J."/>
            <person name="Locascio P."/>
            <person name="Lou Y."/>
            <person name="Lucas S."/>
            <person name="Martin F."/>
            <person name="Montanini B."/>
            <person name="Napoli C."/>
            <person name="Nelson D."/>
            <person name="Nelson C."/>
            <person name="Nieminen K."/>
            <person name="Nilsson O."/>
            <person name="Pereda V."/>
            <person name="Peter G."/>
            <person name="Philippe R."/>
            <person name="Pilate G."/>
            <person name="Poliakov A."/>
            <person name="Razumovskaya J."/>
            <person name="Richardson P."/>
            <person name="Rinaldi C."/>
            <person name="Ritland K."/>
            <person name="Rouze P."/>
            <person name="Ryaboy D."/>
            <person name="Schmutz J."/>
            <person name="Schrader J."/>
            <person name="Segerman B."/>
            <person name="Shin H."/>
            <person name="Siddiqui A."/>
            <person name="Sterky F."/>
            <person name="Terry A."/>
            <person name="Tsai C."/>
            <person name="Uberbacher E."/>
            <person name="Unneberg P."/>
            <person name="Vahala J."/>
            <person name="Wall K."/>
            <person name="Wessler S."/>
            <person name="Yang G."/>
            <person name="Yin T."/>
            <person name="Douglas C."/>
            <person name="Marra M."/>
            <person name="Sandberg G."/>
            <person name="Van De Peer Y."/>
            <person name="Rokhsar D."/>
        </authorList>
    </citation>
    <scope>NUCLEOTIDE SEQUENCE</scope>
    <source>
        <strain evidence="5">Nisqually-1</strain>
    </source>
</reference>
<sequence>MRFRLIPYRSYFSSSAAITQCQISYFARLGQIDRARNIFDDLQSKTVTSWNAIVAGYFHNKRPAEAQKLFDKMPERNTISWNGLVSGYVKNGMISEARKVFDKMPERNVVSWTSMVRGYVQEGLIDEAELLFWRMPEKNVVSWTVMLGGLIEDGRVDEARRLFDMIPVKDVVASTNMIGGLCSEGRLSEAREIFDEMPQRNVVAWTSMISGYAMNNKVDVARKLFEVMPDKNEVTWTAMLKGYTRSGRINEAAELFKAMPVKPVAACNDMIMGFGLNGEVGKARWVFDQMKEKDDGTWSALIKIYERKGFELEALALFSLMQREGVRPNFPSIISILSVCGSLASLDHGRQVHSQLVRSHFDLDIYVSSVLITMYIKCGDLVTGKRVFDRFSSKDIVMWNSIIAGYAQHGFGEKALEVFHEMFSSGAAPDEITFIGVLSACGYTGKVKEGLEIFESMKSKYQVDQKTEHYACMVDLLGRAGKLNEAMNLIENMPVEADAIVWGALLSACRTHKNLDLAEIAAKKLLQLEPSSAGPYILLSNLYASQSRWKDVAELRKTMRARNVSKSPGCSWIEVDNKVHMFTGGGSASHPEHEMIMKKLEKLGASLREAGYCPDGSFVMHDVDEEDKVHSLRHHSEKMAVAYGLLKVPVGKPIRVMKNLRVCGDCHSAIKLIAQVTGREIILRDANRFHHFKDGLCSCRDFW</sequence>
<dbReference type="InterPro" id="IPR011990">
    <property type="entry name" value="TPR-like_helical_dom_sf"/>
</dbReference>
<dbReference type="Proteomes" id="UP000006729">
    <property type="component" value="Chromosome 13"/>
</dbReference>
<dbReference type="InterPro" id="IPR046848">
    <property type="entry name" value="E_motif"/>
</dbReference>
<dbReference type="PANTHER" id="PTHR47926">
    <property type="entry name" value="PENTATRICOPEPTIDE REPEAT-CONTAINING PROTEIN"/>
    <property type="match status" value="1"/>
</dbReference>
<feature type="repeat" description="PPR" evidence="3">
    <location>
        <begin position="395"/>
        <end position="429"/>
    </location>
</feature>
<dbReference type="GO" id="GO:0009451">
    <property type="term" value="P:RNA modification"/>
    <property type="evidence" value="ECO:0000318"/>
    <property type="project" value="GO_Central"/>
</dbReference>
<evidence type="ECO:0000256" key="3">
    <source>
        <dbReference type="PROSITE-ProRule" id="PRU00708"/>
    </source>
</evidence>
<proteinExistence type="inferred from homology"/>
<keyword evidence="6" id="KW-1185">Reference proteome</keyword>
<dbReference type="Gene3D" id="1.25.40.10">
    <property type="entry name" value="Tetratricopeptide repeat domain"/>
    <property type="match status" value="5"/>
</dbReference>
<dbReference type="FunCoup" id="A0A2K1XYU3">
    <property type="interactions" value="640"/>
</dbReference>